<comment type="caution">
    <text evidence="1">The sequence shown here is derived from an EMBL/GenBank/DDBJ whole genome shotgun (WGS) entry which is preliminary data.</text>
</comment>
<dbReference type="Proteomes" id="UP001154282">
    <property type="component" value="Unassembled WGS sequence"/>
</dbReference>
<name>A0AAV0KZ97_9ROSI</name>
<protein>
    <recommendedName>
        <fullName evidence="3">Secreted protein</fullName>
    </recommendedName>
</protein>
<reference evidence="1" key="1">
    <citation type="submission" date="2022-08" db="EMBL/GenBank/DDBJ databases">
        <authorList>
            <person name="Gutierrez-Valencia J."/>
        </authorList>
    </citation>
    <scope>NUCLEOTIDE SEQUENCE</scope>
</reference>
<keyword evidence="2" id="KW-1185">Reference proteome</keyword>
<organism evidence="1 2">
    <name type="scientific">Linum tenue</name>
    <dbReference type="NCBI Taxonomy" id="586396"/>
    <lineage>
        <taxon>Eukaryota</taxon>
        <taxon>Viridiplantae</taxon>
        <taxon>Streptophyta</taxon>
        <taxon>Embryophyta</taxon>
        <taxon>Tracheophyta</taxon>
        <taxon>Spermatophyta</taxon>
        <taxon>Magnoliopsida</taxon>
        <taxon>eudicotyledons</taxon>
        <taxon>Gunneridae</taxon>
        <taxon>Pentapetalae</taxon>
        <taxon>rosids</taxon>
        <taxon>fabids</taxon>
        <taxon>Malpighiales</taxon>
        <taxon>Linaceae</taxon>
        <taxon>Linum</taxon>
    </lineage>
</organism>
<evidence type="ECO:0008006" key="3">
    <source>
        <dbReference type="Google" id="ProtNLM"/>
    </source>
</evidence>
<evidence type="ECO:0000313" key="1">
    <source>
        <dbReference type="EMBL" id="CAI0426829.1"/>
    </source>
</evidence>
<evidence type="ECO:0000313" key="2">
    <source>
        <dbReference type="Proteomes" id="UP001154282"/>
    </source>
</evidence>
<sequence>MCLKMINVFSRSPLVVIHSMLLLLPTYRNIKTSWGFYPQSSHKRHQSGMLMKHVMPSPFKGVAFFVKKFLQRPVRLPVQLVNR</sequence>
<proteinExistence type="predicted"/>
<dbReference type="AlphaFoldDB" id="A0AAV0KZ97"/>
<accession>A0AAV0KZ97</accession>
<dbReference type="EMBL" id="CAMGYJ010000005">
    <property type="protein sequence ID" value="CAI0426829.1"/>
    <property type="molecule type" value="Genomic_DNA"/>
</dbReference>
<gene>
    <name evidence="1" type="ORF">LITE_LOCUS20955</name>
</gene>